<protein>
    <submittedName>
        <fullName evidence="4">Small nuclear ribonucleoprotein 35kDa (U11 U12)</fullName>
    </submittedName>
</protein>
<evidence type="ECO:0000256" key="2">
    <source>
        <dbReference type="PROSITE-ProRule" id="PRU00176"/>
    </source>
</evidence>
<dbReference type="Pfam" id="PF00076">
    <property type="entry name" value="RRM_1"/>
    <property type="match status" value="2"/>
</dbReference>
<dbReference type="CDD" id="cd00590">
    <property type="entry name" value="RRM_SF"/>
    <property type="match status" value="1"/>
</dbReference>
<dbReference type="Gene3D" id="3.30.70.330">
    <property type="match status" value="2"/>
</dbReference>
<accession>A0ABV2AIR4</accession>
<gene>
    <name evidence="4" type="primary">SNRNP35</name>
    <name evidence="4" type="ORF">MHBO_001379</name>
</gene>
<reference evidence="4 5" key="1">
    <citation type="journal article" date="2024" name="BMC Biol.">
        <title>Comparative genomics of Ascetosporea gives new insight into the evolutionary basis for animal parasitism in Rhizaria.</title>
        <authorList>
            <person name="Hiltunen Thoren M."/>
            <person name="Onut-Brannstrom I."/>
            <person name="Alfjorden A."/>
            <person name="Peckova H."/>
            <person name="Swords F."/>
            <person name="Hooper C."/>
            <person name="Holzer A.S."/>
            <person name="Bass D."/>
            <person name="Burki F."/>
        </authorList>
    </citation>
    <scope>NUCLEOTIDE SEQUENCE [LARGE SCALE GENOMIC DNA]</scope>
    <source>
        <strain evidence="4">20-A016</strain>
    </source>
</reference>
<keyword evidence="5" id="KW-1185">Reference proteome</keyword>
<evidence type="ECO:0000313" key="5">
    <source>
        <dbReference type="Proteomes" id="UP001439008"/>
    </source>
</evidence>
<evidence type="ECO:0000313" key="4">
    <source>
        <dbReference type="EMBL" id="MES1919570.1"/>
    </source>
</evidence>
<dbReference type="InterPro" id="IPR035979">
    <property type="entry name" value="RBD_domain_sf"/>
</dbReference>
<feature type="domain" description="RRM" evidence="3">
    <location>
        <begin position="15"/>
        <end position="90"/>
    </location>
</feature>
<comment type="caution">
    <text evidence="4">The sequence shown here is derived from an EMBL/GenBank/DDBJ whole genome shotgun (WGS) entry which is preliminary data.</text>
</comment>
<dbReference type="PROSITE" id="PS50102">
    <property type="entry name" value="RRM"/>
    <property type="match status" value="2"/>
</dbReference>
<dbReference type="EMBL" id="JBDODL010000329">
    <property type="protein sequence ID" value="MES1919570.1"/>
    <property type="molecule type" value="Genomic_DNA"/>
</dbReference>
<dbReference type="InterPro" id="IPR045164">
    <property type="entry name" value="RBM41/RNPC3"/>
</dbReference>
<organism evidence="4 5">
    <name type="scientific">Bonamia ostreae</name>
    <dbReference type="NCBI Taxonomy" id="126728"/>
    <lineage>
        <taxon>Eukaryota</taxon>
        <taxon>Sar</taxon>
        <taxon>Rhizaria</taxon>
        <taxon>Endomyxa</taxon>
        <taxon>Ascetosporea</taxon>
        <taxon>Haplosporida</taxon>
        <taxon>Bonamia</taxon>
    </lineage>
</organism>
<feature type="domain" description="RRM" evidence="3">
    <location>
        <begin position="263"/>
        <end position="341"/>
    </location>
</feature>
<evidence type="ECO:0000256" key="1">
    <source>
        <dbReference type="ARBA" id="ARBA00022884"/>
    </source>
</evidence>
<dbReference type="SUPFAM" id="SSF54928">
    <property type="entry name" value="RNA-binding domain, RBD"/>
    <property type="match status" value="2"/>
</dbReference>
<name>A0ABV2AIR4_9EUKA</name>
<keyword evidence="4" id="KW-0687">Ribonucleoprotein</keyword>
<dbReference type="SMART" id="SM00360">
    <property type="entry name" value="RRM"/>
    <property type="match status" value="2"/>
</dbReference>
<sequence length="353" mass="41333">MFNDSGFYENKLIKTVLVVRPIPPSCNEILLNALFRKFKAVNVQKLNPKSRMRSKVFVTFKNALDAETAKMHFNGLFIFNRKLTAFFYKKRIKLCSDISVEDYLRSECKDDSVKLKPPPLTDEILLRIQNVLKANRVIYKKVAKLFFEHKISFVPPRAPPPLLPPLTENQLDQMREKIDRDMSSDESEMGDGDAIDDKQKSKKIKIRKLGVRKSNIRKRKLSELVENFDYISEKEIWEDKKLYKIFLKQKDYGIEDELSLATKTLYVSNVSETTTEKHLQKIIEKLFSKKALVKIDIFKEGFLKGVAFIAFAEKHFAMLARRFLNRMVLNGQAIFVVYLRTFRTLRKPNSFKR</sequence>
<dbReference type="GO" id="GO:1990904">
    <property type="term" value="C:ribonucleoprotein complex"/>
    <property type="evidence" value="ECO:0007669"/>
    <property type="project" value="UniProtKB-KW"/>
</dbReference>
<dbReference type="PANTHER" id="PTHR16105">
    <property type="entry name" value="RNA-BINDING REGION-CONTAINING PROTEIN 3"/>
    <property type="match status" value="1"/>
</dbReference>
<dbReference type="Proteomes" id="UP001439008">
    <property type="component" value="Unassembled WGS sequence"/>
</dbReference>
<dbReference type="InterPro" id="IPR012677">
    <property type="entry name" value="Nucleotide-bd_a/b_plait_sf"/>
</dbReference>
<dbReference type="InterPro" id="IPR000504">
    <property type="entry name" value="RRM_dom"/>
</dbReference>
<dbReference type="PANTHER" id="PTHR16105:SF0">
    <property type="entry name" value="RNA-BINDING REGION-CONTAINING PROTEIN 3"/>
    <property type="match status" value="1"/>
</dbReference>
<proteinExistence type="predicted"/>
<evidence type="ECO:0000259" key="3">
    <source>
        <dbReference type="PROSITE" id="PS50102"/>
    </source>
</evidence>
<keyword evidence="1 2" id="KW-0694">RNA-binding</keyword>